<keyword evidence="2" id="KW-1185">Reference proteome</keyword>
<reference evidence="1" key="1">
    <citation type="submission" date="2022-01" db="EMBL/GenBank/DDBJ databases">
        <title>Comparative genomics reveals a dynamic genome evolution in the ectomycorrhizal milk-cap (Lactarius) mushrooms.</title>
        <authorList>
            <consortium name="DOE Joint Genome Institute"/>
            <person name="Lebreton A."/>
            <person name="Tang N."/>
            <person name="Kuo A."/>
            <person name="LaButti K."/>
            <person name="Drula E."/>
            <person name="Barry K."/>
            <person name="Clum A."/>
            <person name="Lipzen A."/>
            <person name="Mousain D."/>
            <person name="Ng V."/>
            <person name="Wang R."/>
            <person name="Wang X."/>
            <person name="Dai Y."/>
            <person name="Henrissat B."/>
            <person name="Grigoriev I.V."/>
            <person name="Guerin-Laguette A."/>
            <person name="Yu F."/>
            <person name="Martin F.M."/>
        </authorList>
    </citation>
    <scope>NUCLEOTIDE SEQUENCE</scope>
    <source>
        <strain evidence="1">QP</strain>
    </source>
</reference>
<proteinExistence type="predicted"/>
<dbReference type="AlphaFoldDB" id="A0AAD4LL22"/>
<sequence length="171" mass="18945">MEPPKLPNLVELTFGELGSSLTFPRSARDSERTPDWLLVSFSLPLQRLELSLISHICRQISPLLSSVRLLVVETFHRSAGNEDVVRWLDLLRVFDRVDELLIIGDACPIFARALQRVSAEMAADALPALRKLTLKPFTSESEEAITSFIDARNLAGLLAIKLNEPAVSNPG</sequence>
<accession>A0AAD4LL22</accession>
<dbReference type="EMBL" id="JAKELL010000022">
    <property type="protein sequence ID" value="KAH8992401.1"/>
    <property type="molecule type" value="Genomic_DNA"/>
</dbReference>
<evidence type="ECO:0000313" key="2">
    <source>
        <dbReference type="Proteomes" id="UP001201163"/>
    </source>
</evidence>
<evidence type="ECO:0000313" key="1">
    <source>
        <dbReference type="EMBL" id="KAH8992401.1"/>
    </source>
</evidence>
<gene>
    <name evidence="1" type="ORF">EDB92DRAFT_1857728</name>
</gene>
<protein>
    <submittedName>
        <fullName evidence="1">Uncharacterized protein</fullName>
    </submittedName>
</protein>
<dbReference type="Proteomes" id="UP001201163">
    <property type="component" value="Unassembled WGS sequence"/>
</dbReference>
<organism evidence="1 2">
    <name type="scientific">Lactarius akahatsu</name>
    <dbReference type="NCBI Taxonomy" id="416441"/>
    <lineage>
        <taxon>Eukaryota</taxon>
        <taxon>Fungi</taxon>
        <taxon>Dikarya</taxon>
        <taxon>Basidiomycota</taxon>
        <taxon>Agaricomycotina</taxon>
        <taxon>Agaricomycetes</taxon>
        <taxon>Russulales</taxon>
        <taxon>Russulaceae</taxon>
        <taxon>Lactarius</taxon>
    </lineage>
</organism>
<comment type="caution">
    <text evidence="1">The sequence shown here is derived from an EMBL/GenBank/DDBJ whole genome shotgun (WGS) entry which is preliminary data.</text>
</comment>
<name>A0AAD4LL22_9AGAM</name>